<dbReference type="Proteomes" id="UP000002852">
    <property type="component" value="Unassembled WGS sequence"/>
</dbReference>
<dbReference type="SMART" id="SM00179">
    <property type="entry name" value="EGF_CA"/>
    <property type="match status" value="3"/>
</dbReference>
<dbReference type="STRING" id="8083.ENSXMAP00000007105"/>
<dbReference type="Ensembl" id="ENSXMAT00000007113.2">
    <property type="protein sequence ID" value="ENSXMAP00000007105.2"/>
    <property type="gene ID" value="ENSXMAG00000007092.2"/>
</dbReference>
<dbReference type="AlphaFoldDB" id="M3ZY11"/>
<dbReference type="OMA" id="YTNWHKE"/>
<evidence type="ECO:0000256" key="5">
    <source>
        <dbReference type="ARBA" id="ARBA00022553"/>
    </source>
</evidence>
<dbReference type="InterPro" id="IPR001304">
    <property type="entry name" value="C-type_lectin-like"/>
</dbReference>
<evidence type="ECO:0000256" key="16">
    <source>
        <dbReference type="SAM" id="SignalP"/>
    </source>
</evidence>
<protein>
    <submittedName>
        <fullName evidence="19">Complement component C1q receptor-like</fullName>
    </submittedName>
</protein>
<dbReference type="Pfam" id="PF14670">
    <property type="entry name" value="FXa_inhibition"/>
    <property type="match status" value="1"/>
</dbReference>
<evidence type="ECO:0000256" key="10">
    <source>
        <dbReference type="ARBA" id="ARBA00022989"/>
    </source>
</evidence>
<keyword evidence="5" id="KW-0597">Phosphoprotein</keyword>
<dbReference type="Gene3D" id="2.10.25.10">
    <property type="entry name" value="Laminin"/>
    <property type="match status" value="5"/>
</dbReference>
<evidence type="ECO:0000256" key="14">
    <source>
        <dbReference type="PROSITE-ProRule" id="PRU00076"/>
    </source>
</evidence>
<evidence type="ECO:0000256" key="11">
    <source>
        <dbReference type="ARBA" id="ARBA00023136"/>
    </source>
</evidence>
<dbReference type="PANTHER" id="PTHR14789">
    <property type="entry name" value="CHONDROLECTIN VARIANT CHODLFDELTAE"/>
    <property type="match status" value="1"/>
</dbReference>
<evidence type="ECO:0000256" key="4">
    <source>
        <dbReference type="ARBA" id="ARBA00022536"/>
    </source>
</evidence>
<dbReference type="InterPro" id="IPR001881">
    <property type="entry name" value="EGF-like_Ca-bd_dom"/>
</dbReference>
<dbReference type="PROSITE" id="PS50026">
    <property type="entry name" value="EGF_3"/>
    <property type="match status" value="1"/>
</dbReference>
<evidence type="ECO:0000256" key="3">
    <source>
        <dbReference type="ARBA" id="ARBA00022525"/>
    </source>
</evidence>
<dbReference type="SMART" id="SM00181">
    <property type="entry name" value="EGF"/>
    <property type="match status" value="4"/>
</dbReference>
<comment type="caution">
    <text evidence="14">Lacks conserved residue(s) required for the propagation of feature annotation.</text>
</comment>
<evidence type="ECO:0000256" key="7">
    <source>
        <dbReference type="ARBA" id="ARBA00022729"/>
    </source>
</evidence>
<dbReference type="Pfam" id="PF00059">
    <property type="entry name" value="Lectin_C"/>
    <property type="match status" value="1"/>
</dbReference>
<dbReference type="InterPro" id="IPR000742">
    <property type="entry name" value="EGF"/>
</dbReference>
<reference evidence="20" key="1">
    <citation type="submission" date="2012-01" db="EMBL/GenBank/DDBJ databases">
        <authorList>
            <person name="Walter R."/>
            <person name="Schartl M."/>
            <person name="Warren W."/>
        </authorList>
    </citation>
    <scope>NUCLEOTIDE SEQUENCE [LARGE SCALE GENOMIC DNA]</scope>
    <source>
        <strain evidence="20">JP 163 A</strain>
    </source>
</reference>
<keyword evidence="13" id="KW-0325">Glycoprotein</keyword>
<dbReference type="PANTHER" id="PTHR14789:SF8">
    <property type="entry name" value="C-TYPE LECTIN DOMAIN FAMILY 14 MEMBER A PRECURSOR-RELATED"/>
    <property type="match status" value="1"/>
</dbReference>
<evidence type="ECO:0000256" key="6">
    <source>
        <dbReference type="ARBA" id="ARBA00022692"/>
    </source>
</evidence>
<evidence type="ECO:0000313" key="19">
    <source>
        <dbReference type="Ensembl" id="ENSXMAP00000007105.2"/>
    </source>
</evidence>
<dbReference type="InterPro" id="IPR016186">
    <property type="entry name" value="C-type_lectin-like/link_sf"/>
</dbReference>
<organism evidence="19 20">
    <name type="scientific">Xiphophorus maculatus</name>
    <name type="common">Southern platyfish</name>
    <name type="synonym">Platypoecilus maculatus</name>
    <dbReference type="NCBI Taxonomy" id="8083"/>
    <lineage>
        <taxon>Eukaryota</taxon>
        <taxon>Metazoa</taxon>
        <taxon>Chordata</taxon>
        <taxon>Craniata</taxon>
        <taxon>Vertebrata</taxon>
        <taxon>Euteleostomi</taxon>
        <taxon>Actinopterygii</taxon>
        <taxon>Neopterygii</taxon>
        <taxon>Teleostei</taxon>
        <taxon>Neoteleostei</taxon>
        <taxon>Acanthomorphata</taxon>
        <taxon>Ovalentaria</taxon>
        <taxon>Atherinomorphae</taxon>
        <taxon>Cyprinodontiformes</taxon>
        <taxon>Poeciliidae</taxon>
        <taxon>Poeciliinae</taxon>
        <taxon>Xiphophorus</taxon>
    </lineage>
</organism>
<keyword evidence="11 15" id="KW-0472">Membrane</keyword>
<keyword evidence="10 15" id="KW-1133">Transmembrane helix</keyword>
<dbReference type="InterPro" id="IPR016187">
    <property type="entry name" value="CTDL_fold"/>
</dbReference>
<proteinExistence type="predicted"/>
<dbReference type="SMART" id="SM00034">
    <property type="entry name" value="CLECT"/>
    <property type="match status" value="1"/>
</dbReference>
<keyword evidence="20" id="KW-1185">Reference proteome</keyword>
<dbReference type="GO" id="GO:0030246">
    <property type="term" value="F:carbohydrate binding"/>
    <property type="evidence" value="ECO:0007669"/>
    <property type="project" value="UniProtKB-KW"/>
</dbReference>
<accession>M3ZY11</accession>
<sequence length="563" mass="61751">MVKVKAMLLIFLLPLISSLKGSTGAKQEMLCTSKACFVLNMEPVGFHKAQNLCEDDGGYLMTLRDRKEEEDLRSLLSLVEKQHPDQVLKVWIGLKLKKKDCVLPDKPLRGFKWVSGDEDSQYSNWEQEPLVTCTFERCVKVVYTFSVQDQLKWTQGVCRKEASYACKFYFQGMCPSLVLQGPGKIVYESIFLKQPLKTELKLLPYGTRAGVFCGGQETTSSQCIKLDGAYVWSPPGPFCKPETQNCQKNNGGCAQECRQEGGAVRCSCREGWELEEDGFSCRITDLCQPDTCEHTCVTGQAGVSCRCPSGFRLSEDQRNCSDVDECLSQACHNGGCVNTPGSYRCVCGDGFRLTGGECRHVNECDGAVCEHGCVNTGGSFSCLCQQGFRVSGDGLSCVDVDECAGDPCPRLLTCINTVGSFSCSKLETRETVTSASSQSPVTSAAPAEDRRTHRTAVELQHRSPHTEAPLPELVNVTDQIGNRSPVSAEDASARNRVLICVLGSVVPLLALVALTLFIAIFRCSRSKTEVKKKKSTADGYCWVSSGLDPRLEKLYESILTDDL</sequence>
<keyword evidence="4 14" id="KW-0245">EGF-like domain</keyword>
<dbReference type="CDD" id="cd00054">
    <property type="entry name" value="EGF_CA"/>
    <property type="match status" value="3"/>
</dbReference>
<evidence type="ECO:0000313" key="20">
    <source>
        <dbReference type="Proteomes" id="UP000002852"/>
    </source>
</evidence>
<dbReference type="SUPFAM" id="SSF57184">
    <property type="entry name" value="Growth factor receptor domain"/>
    <property type="match status" value="1"/>
</dbReference>
<evidence type="ECO:0000259" key="18">
    <source>
        <dbReference type="PROSITE" id="PS50041"/>
    </source>
</evidence>
<feature type="disulfide bond" evidence="14">
    <location>
        <begin position="326"/>
        <end position="336"/>
    </location>
</feature>
<dbReference type="InterPro" id="IPR026823">
    <property type="entry name" value="cEGF"/>
</dbReference>
<feature type="signal peptide" evidence="16">
    <location>
        <begin position="1"/>
        <end position="25"/>
    </location>
</feature>
<keyword evidence="9" id="KW-0677">Repeat</keyword>
<dbReference type="PROSITE" id="PS00010">
    <property type="entry name" value="ASX_HYDROXYL"/>
    <property type="match status" value="1"/>
</dbReference>
<dbReference type="FunFam" id="2.10.25.10:FF:000068">
    <property type="entry name" value="Latent transforming growth factor beta binding protein 3"/>
    <property type="match status" value="1"/>
</dbReference>
<reference evidence="20" key="2">
    <citation type="journal article" date="2013" name="Nat. Genet.">
        <title>The genome of the platyfish, Xiphophorus maculatus, provides insights into evolutionary adaptation and several complex traits.</title>
        <authorList>
            <person name="Schartl M."/>
            <person name="Walter R.B."/>
            <person name="Shen Y."/>
            <person name="Garcia T."/>
            <person name="Catchen J."/>
            <person name="Amores A."/>
            <person name="Braasch I."/>
            <person name="Chalopin D."/>
            <person name="Volff J.N."/>
            <person name="Lesch K.P."/>
            <person name="Bisazza A."/>
            <person name="Minx P."/>
            <person name="Hillier L."/>
            <person name="Wilson R.K."/>
            <person name="Fuerstenberg S."/>
            <person name="Boore J."/>
            <person name="Searle S."/>
            <person name="Postlethwait J.H."/>
            <person name="Warren W.C."/>
        </authorList>
    </citation>
    <scope>NUCLEOTIDE SEQUENCE [LARGE SCALE GENOMIC DNA]</scope>
    <source>
        <strain evidence="20">JP 163 A</strain>
    </source>
</reference>
<dbReference type="FunFam" id="2.10.25.10:FF:000014">
    <property type="entry name" value="Latent-transforming growth factor beta-binding protein 3"/>
    <property type="match status" value="1"/>
</dbReference>
<dbReference type="GO" id="GO:0005576">
    <property type="term" value="C:extracellular region"/>
    <property type="evidence" value="ECO:0007669"/>
    <property type="project" value="UniProtKB-SubCell"/>
</dbReference>
<evidence type="ECO:0000256" key="12">
    <source>
        <dbReference type="ARBA" id="ARBA00023157"/>
    </source>
</evidence>
<feature type="chain" id="PRO_5017453456" evidence="16">
    <location>
        <begin position="26"/>
        <end position="563"/>
    </location>
</feature>
<dbReference type="Pfam" id="PF12662">
    <property type="entry name" value="cEGF"/>
    <property type="match status" value="2"/>
</dbReference>
<feature type="domain" description="EGF-like" evidence="17">
    <location>
        <begin position="322"/>
        <end position="357"/>
    </location>
</feature>
<keyword evidence="3" id="KW-0964">Secreted</keyword>
<dbReference type="SUPFAM" id="SSF57196">
    <property type="entry name" value="EGF/Laminin"/>
    <property type="match status" value="1"/>
</dbReference>
<evidence type="ECO:0000256" key="15">
    <source>
        <dbReference type="SAM" id="Phobius"/>
    </source>
</evidence>
<dbReference type="SUPFAM" id="SSF56436">
    <property type="entry name" value="C-type lectin-like"/>
    <property type="match status" value="1"/>
</dbReference>
<evidence type="ECO:0000256" key="8">
    <source>
        <dbReference type="ARBA" id="ARBA00022734"/>
    </source>
</evidence>
<dbReference type="PROSITE" id="PS50041">
    <property type="entry name" value="C_TYPE_LECTIN_2"/>
    <property type="match status" value="1"/>
</dbReference>
<keyword evidence="6 15" id="KW-0812">Transmembrane</keyword>
<feature type="domain" description="C-type lectin" evidence="18">
    <location>
        <begin position="32"/>
        <end position="167"/>
    </location>
</feature>
<keyword evidence="8" id="KW-0430">Lectin</keyword>
<dbReference type="InterPro" id="IPR000152">
    <property type="entry name" value="EGF-type_Asp/Asn_hydroxyl_site"/>
</dbReference>
<dbReference type="GO" id="GO:0005509">
    <property type="term" value="F:calcium ion binding"/>
    <property type="evidence" value="ECO:0007669"/>
    <property type="project" value="InterPro"/>
</dbReference>
<reference evidence="19" key="3">
    <citation type="submission" date="2025-08" db="UniProtKB">
        <authorList>
            <consortium name="Ensembl"/>
        </authorList>
    </citation>
    <scope>IDENTIFICATION</scope>
    <source>
        <strain evidence="19">JP 163 A</strain>
    </source>
</reference>
<dbReference type="InterPro" id="IPR009030">
    <property type="entry name" value="Growth_fac_rcpt_cys_sf"/>
</dbReference>
<dbReference type="eggNOG" id="ENOG502QUVB">
    <property type="taxonomic scope" value="Eukaryota"/>
</dbReference>
<dbReference type="FunFam" id="2.10.25.10:FF:000037">
    <property type="entry name" value="Signal peptide, CUB domain and EGF-like domain-containing 2"/>
    <property type="match status" value="1"/>
</dbReference>
<evidence type="ECO:0000259" key="17">
    <source>
        <dbReference type="PROSITE" id="PS50026"/>
    </source>
</evidence>
<reference evidence="19" key="4">
    <citation type="submission" date="2025-09" db="UniProtKB">
        <authorList>
            <consortium name="Ensembl"/>
        </authorList>
    </citation>
    <scope>IDENTIFICATION</scope>
    <source>
        <strain evidence="19">JP 163 A</strain>
    </source>
</reference>
<dbReference type="InterPro" id="IPR018097">
    <property type="entry name" value="EGF_Ca-bd_CS"/>
</dbReference>
<evidence type="ECO:0000256" key="9">
    <source>
        <dbReference type="ARBA" id="ARBA00022737"/>
    </source>
</evidence>
<dbReference type="GO" id="GO:0016020">
    <property type="term" value="C:membrane"/>
    <property type="evidence" value="ECO:0007669"/>
    <property type="project" value="UniProtKB-SubCell"/>
</dbReference>
<comment type="subcellular location">
    <subcellularLocation>
        <location evidence="1">Membrane</location>
        <topology evidence="1">Single-pass type I membrane protein</topology>
    </subcellularLocation>
    <subcellularLocation>
        <location evidence="2">Secreted</location>
    </subcellularLocation>
</comment>
<feature type="transmembrane region" description="Helical" evidence="15">
    <location>
        <begin position="501"/>
        <end position="524"/>
    </location>
</feature>
<evidence type="ECO:0000256" key="1">
    <source>
        <dbReference type="ARBA" id="ARBA00004479"/>
    </source>
</evidence>
<evidence type="ECO:0000256" key="2">
    <source>
        <dbReference type="ARBA" id="ARBA00004613"/>
    </source>
</evidence>
<dbReference type="HOGENOM" id="CLU_027075_1_0_1"/>
<evidence type="ECO:0000256" key="13">
    <source>
        <dbReference type="ARBA" id="ARBA00023180"/>
    </source>
</evidence>
<name>M3ZY11_XIPMA</name>
<keyword evidence="7 16" id="KW-0732">Signal</keyword>
<dbReference type="PROSITE" id="PS01187">
    <property type="entry name" value="EGF_CA"/>
    <property type="match status" value="1"/>
</dbReference>
<dbReference type="InterPro" id="IPR051505">
    <property type="entry name" value="C-type_lectin_domain"/>
</dbReference>
<dbReference type="InParanoid" id="M3ZY11"/>
<dbReference type="Gene3D" id="3.10.100.10">
    <property type="entry name" value="Mannose-Binding Protein A, subunit A"/>
    <property type="match status" value="1"/>
</dbReference>
<keyword evidence="12 14" id="KW-1015">Disulfide bond</keyword>
<dbReference type="GeneTree" id="ENSGT00940000167312"/>
<dbReference type="PROSITE" id="PS01186">
    <property type="entry name" value="EGF_2"/>
    <property type="match status" value="2"/>
</dbReference>